<evidence type="ECO:0000313" key="1">
    <source>
        <dbReference type="EMBL" id="KKL98389.1"/>
    </source>
</evidence>
<proteinExistence type="predicted"/>
<sequence length="246" mass="29776">MKFFTDKTVINEFLIIKIKDYIRLKKNGNNFSQWKEVFIEPGVYDLKKSNKFSWEGNINIKEFLNSLPKNHYFSCDLPSDMNSSYKKYFLEKSWQYSQAYCYNPQFIVTVQFYHKDRLSFIEWFNKYNNLKIKSGILGIGNYCRHFHYNDFVKYTLPYIFENSKHPKVHIYGLSLRLIPIAYKLAKKHDIELSMDSTKWTRCLTKEIKLKHGVMCRKHNRQLFFNTYLTEISNRNVMLKNKLYLCF</sequence>
<evidence type="ECO:0008006" key="2">
    <source>
        <dbReference type="Google" id="ProtNLM"/>
    </source>
</evidence>
<protein>
    <recommendedName>
        <fullName evidence="2">Amidohydrolase-related domain-containing protein</fullName>
    </recommendedName>
</protein>
<name>A0A0F9GHT7_9ZZZZ</name>
<accession>A0A0F9GHT7</accession>
<dbReference type="EMBL" id="LAZR01017936">
    <property type="protein sequence ID" value="KKL98389.1"/>
    <property type="molecule type" value="Genomic_DNA"/>
</dbReference>
<organism evidence="1">
    <name type="scientific">marine sediment metagenome</name>
    <dbReference type="NCBI Taxonomy" id="412755"/>
    <lineage>
        <taxon>unclassified sequences</taxon>
        <taxon>metagenomes</taxon>
        <taxon>ecological metagenomes</taxon>
    </lineage>
</organism>
<dbReference type="AlphaFoldDB" id="A0A0F9GHT7"/>
<reference evidence="1" key="1">
    <citation type="journal article" date="2015" name="Nature">
        <title>Complex archaea that bridge the gap between prokaryotes and eukaryotes.</title>
        <authorList>
            <person name="Spang A."/>
            <person name="Saw J.H."/>
            <person name="Jorgensen S.L."/>
            <person name="Zaremba-Niedzwiedzka K."/>
            <person name="Martijn J."/>
            <person name="Lind A.E."/>
            <person name="van Eijk R."/>
            <person name="Schleper C."/>
            <person name="Guy L."/>
            <person name="Ettema T.J."/>
        </authorList>
    </citation>
    <scope>NUCLEOTIDE SEQUENCE</scope>
</reference>
<gene>
    <name evidence="1" type="ORF">LCGC14_1824960</name>
</gene>
<comment type="caution">
    <text evidence="1">The sequence shown here is derived from an EMBL/GenBank/DDBJ whole genome shotgun (WGS) entry which is preliminary data.</text>
</comment>